<keyword evidence="2" id="KW-1185">Reference proteome</keyword>
<proteinExistence type="predicted"/>
<dbReference type="RefSeq" id="WP_210095879.1">
    <property type="nucleotide sequence ID" value="NZ_JAGGMB010000001.1"/>
</dbReference>
<sequence>MPVSMWMHISAEDINPRSLAEHQVEFAKKYAIDFIKLMPFGLYCFEDWGSGCSVL</sequence>
<dbReference type="AlphaFoldDB" id="A0A9X1C9W8"/>
<dbReference type="Proteomes" id="UP001138793">
    <property type="component" value="Unassembled WGS sequence"/>
</dbReference>
<evidence type="ECO:0000313" key="2">
    <source>
        <dbReference type="Proteomes" id="UP001138793"/>
    </source>
</evidence>
<organism evidence="1 2">
    <name type="scientific">Oceanobacillus polygoni</name>
    <dbReference type="NCBI Taxonomy" id="1235259"/>
    <lineage>
        <taxon>Bacteria</taxon>
        <taxon>Bacillati</taxon>
        <taxon>Bacillota</taxon>
        <taxon>Bacilli</taxon>
        <taxon>Bacillales</taxon>
        <taxon>Bacillaceae</taxon>
        <taxon>Oceanobacillus</taxon>
    </lineage>
</organism>
<evidence type="ECO:0000313" key="1">
    <source>
        <dbReference type="EMBL" id="MBP2075864.1"/>
    </source>
</evidence>
<gene>
    <name evidence="1" type="ORF">J2Z64_000075</name>
</gene>
<accession>A0A9X1C9W8</accession>
<name>A0A9X1C9W8_9BACI</name>
<dbReference type="EMBL" id="JAGGMB010000001">
    <property type="protein sequence ID" value="MBP2075864.1"/>
    <property type="molecule type" value="Genomic_DNA"/>
</dbReference>
<protein>
    <submittedName>
        <fullName evidence="1">Uncharacterized protein</fullName>
    </submittedName>
</protein>
<reference evidence="1" key="1">
    <citation type="submission" date="2021-03" db="EMBL/GenBank/DDBJ databases">
        <title>Genomic Encyclopedia of Type Strains, Phase IV (KMG-IV): sequencing the most valuable type-strain genomes for metagenomic binning, comparative biology and taxonomic classification.</title>
        <authorList>
            <person name="Goeker M."/>
        </authorList>
    </citation>
    <scope>NUCLEOTIDE SEQUENCE</scope>
    <source>
        <strain evidence="1">DSM 107338</strain>
    </source>
</reference>
<comment type="caution">
    <text evidence="1">The sequence shown here is derived from an EMBL/GenBank/DDBJ whole genome shotgun (WGS) entry which is preliminary data.</text>
</comment>